<organism evidence="1">
    <name type="scientific">uncultured Gemmatimonadaceae bacterium</name>
    <dbReference type="NCBI Taxonomy" id="246130"/>
    <lineage>
        <taxon>Bacteria</taxon>
        <taxon>Pseudomonadati</taxon>
        <taxon>Gemmatimonadota</taxon>
        <taxon>Gemmatimonadia</taxon>
        <taxon>Gemmatimonadales</taxon>
        <taxon>Gemmatimonadaceae</taxon>
        <taxon>environmental samples</taxon>
    </lineage>
</organism>
<reference evidence="1" key="1">
    <citation type="submission" date="2020-02" db="EMBL/GenBank/DDBJ databases">
        <authorList>
            <person name="Meier V. D."/>
        </authorList>
    </citation>
    <scope>NUCLEOTIDE SEQUENCE</scope>
    <source>
        <strain evidence="1">AVDCRST_MAG11</strain>
    </source>
</reference>
<dbReference type="AlphaFoldDB" id="A0A6J4KEY1"/>
<gene>
    <name evidence="1" type="ORF">AVDCRST_MAG11-1045</name>
</gene>
<dbReference type="EMBL" id="CADCTU010000234">
    <property type="protein sequence ID" value="CAA9304098.1"/>
    <property type="molecule type" value="Genomic_DNA"/>
</dbReference>
<name>A0A6J4KEY1_9BACT</name>
<evidence type="ECO:0000313" key="1">
    <source>
        <dbReference type="EMBL" id="CAA9304098.1"/>
    </source>
</evidence>
<protein>
    <submittedName>
        <fullName evidence="1">Uncharacterized protein</fullName>
    </submittedName>
</protein>
<accession>A0A6J4KEY1</accession>
<proteinExistence type="predicted"/>
<sequence length="90" mass="9685">MAERSSLYTRPLPGGGYVEIDQTGDPVAGFCVRLRVERRADPQRRAGHQAPVIATAEGTEPGAAVAELREIAASNVSVAQRIQRWQTGRG</sequence>